<sequence>MVYCGKPSAGCSECRKRKTRCDRAAPSCGQCIRARRTCPGYRNQLDLMFRNESEAVKVKAVKSKETSQTRSKTPAQSRSPTQSYREGSDDDFDQGEEVARSPGVQQAIGEMFSTMNVVPIHSIFPTLEEKSLGAFGTMAPTWFQSFDFVGILCGSSSPEAHIMAGISAVGLASLSNASRAPELAAESRRGYVKALRLTNEALRSPTAVKKDSTLFSVMVLSLYEMISGNNERSLDSWAEHIKGAAALVKIRGQEQFKNLTGQRMFLQVTSNLILSCIQRTLPMPQHIIQLREEAEHSIDTDSPAWRVSGIIIDFTIFRSKVKDFELVGTRDVIEQALEIDQRFVGEFKNLPEEWMYKTVHTKENPHLVWNGSYHVYGEYLISHIWNGMRTCRILLHEIIREQLLSDSTSFTPLFTMDEYAIQLDASTKVMLEMQSDILASVPHHTPSMLSQSSASVLDGSRSYFVLWPLFLVGSMDLTTDPIRMWASARLRNIGESMGIRQAVVISDILTRRVLPIGWDTKLDSREISHRQKIQNFWRGEKSGGFIEETALEDVSLTFEPEAVHF</sequence>
<gene>
    <name evidence="4" type="ORF">VTL71DRAFT_8961</name>
</gene>
<dbReference type="SMART" id="SM00066">
    <property type="entry name" value="GAL4"/>
    <property type="match status" value="1"/>
</dbReference>
<feature type="compositionally biased region" description="Polar residues" evidence="2">
    <location>
        <begin position="68"/>
        <end position="85"/>
    </location>
</feature>
<dbReference type="InterPro" id="IPR021858">
    <property type="entry name" value="Fun_TF"/>
</dbReference>
<dbReference type="Pfam" id="PF00172">
    <property type="entry name" value="Zn_clus"/>
    <property type="match status" value="1"/>
</dbReference>
<dbReference type="Pfam" id="PF11951">
    <property type="entry name" value="Fungal_trans_2"/>
    <property type="match status" value="1"/>
</dbReference>
<evidence type="ECO:0000259" key="3">
    <source>
        <dbReference type="PROSITE" id="PS50048"/>
    </source>
</evidence>
<feature type="domain" description="Zn(2)-C6 fungal-type" evidence="3">
    <location>
        <begin position="10"/>
        <end position="38"/>
    </location>
</feature>
<dbReference type="PANTHER" id="PTHR38791:SF5">
    <property type="entry name" value="TRANSCRIPTION FACTOR DBAG-RELATED"/>
    <property type="match status" value="1"/>
</dbReference>
<dbReference type="SUPFAM" id="SSF57701">
    <property type="entry name" value="Zn2/Cys6 DNA-binding domain"/>
    <property type="match status" value="1"/>
</dbReference>
<dbReference type="EMBL" id="JAZHXI010000020">
    <property type="protein sequence ID" value="KAL2060909.1"/>
    <property type="molecule type" value="Genomic_DNA"/>
</dbReference>
<dbReference type="PANTHER" id="PTHR38791">
    <property type="entry name" value="ZN(II)2CYS6 TRANSCRIPTION FACTOR (EUROFUNG)-RELATED-RELATED"/>
    <property type="match status" value="1"/>
</dbReference>
<dbReference type="PROSITE" id="PS50048">
    <property type="entry name" value="ZN2_CY6_FUNGAL_2"/>
    <property type="match status" value="1"/>
</dbReference>
<feature type="region of interest" description="Disordered" evidence="2">
    <location>
        <begin position="60"/>
        <end position="100"/>
    </location>
</feature>
<comment type="caution">
    <text evidence="4">The sequence shown here is derived from an EMBL/GenBank/DDBJ whole genome shotgun (WGS) entry which is preliminary data.</text>
</comment>
<dbReference type="CDD" id="cd00067">
    <property type="entry name" value="GAL4"/>
    <property type="match status" value="1"/>
</dbReference>
<accession>A0ABR4BTF0</accession>
<protein>
    <recommendedName>
        <fullName evidence="3">Zn(2)-C6 fungal-type domain-containing protein</fullName>
    </recommendedName>
</protein>
<evidence type="ECO:0000313" key="4">
    <source>
        <dbReference type="EMBL" id="KAL2060909.1"/>
    </source>
</evidence>
<dbReference type="PROSITE" id="PS00463">
    <property type="entry name" value="ZN2_CY6_FUNGAL_1"/>
    <property type="match status" value="1"/>
</dbReference>
<dbReference type="InterPro" id="IPR001138">
    <property type="entry name" value="Zn2Cys6_DnaBD"/>
</dbReference>
<reference evidence="4 5" key="1">
    <citation type="journal article" date="2024" name="Commun. Biol.">
        <title>Comparative genomic analysis of thermophilic fungi reveals convergent evolutionary adaptations and gene losses.</title>
        <authorList>
            <person name="Steindorff A.S."/>
            <person name="Aguilar-Pontes M.V."/>
            <person name="Robinson A.J."/>
            <person name="Andreopoulos B."/>
            <person name="LaButti K."/>
            <person name="Kuo A."/>
            <person name="Mondo S."/>
            <person name="Riley R."/>
            <person name="Otillar R."/>
            <person name="Haridas S."/>
            <person name="Lipzen A."/>
            <person name="Grimwood J."/>
            <person name="Schmutz J."/>
            <person name="Clum A."/>
            <person name="Reid I.D."/>
            <person name="Moisan M.C."/>
            <person name="Butler G."/>
            <person name="Nguyen T.T.M."/>
            <person name="Dewar K."/>
            <person name="Conant G."/>
            <person name="Drula E."/>
            <person name="Henrissat B."/>
            <person name="Hansel C."/>
            <person name="Singer S."/>
            <person name="Hutchinson M.I."/>
            <person name="de Vries R.P."/>
            <person name="Natvig D.O."/>
            <person name="Powell A.J."/>
            <person name="Tsang A."/>
            <person name="Grigoriev I.V."/>
        </authorList>
    </citation>
    <scope>NUCLEOTIDE SEQUENCE [LARGE SCALE GENOMIC DNA]</scope>
    <source>
        <strain evidence="4 5">CBS 494.80</strain>
    </source>
</reference>
<name>A0ABR4BTF0_9HELO</name>
<dbReference type="InterPro" id="IPR053175">
    <property type="entry name" value="DHMBA_Reg_Transcription_Factor"/>
</dbReference>
<keyword evidence="1" id="KW-0539">Nucleus</keyword>
<evidence type="ECO:0000256" key="1">
    <source>
        <dbReference type="ARBA" id="ARBA00023242"/>
    </source>
</evidence>
<organism evidence="4 5">
    <name type="scientific">Oculimacula yallundae</name>
    <dbReference type="NCBI Taxonomy" id="86028"/>
    <lineage>
        <taxon>Eukaryota</taxon>
        <taxon>Fungi</taxon>
        <taxon>Dikarya</taxon>
        <taxon>Ascomycota</taxon>
        <taxon>Pezizomycotina</taxon>
        <taxon>Leotiomycetes</taxon>
        <taxon>Helotiales</taxon>
        <taxon>Ploettnerulaceae</taxon>
        <taxon>Oculimacula</taxon>
    </lineage>
</organism>
<dbReference type="Gene3D" id="4.10.240.10">
    <property type="entry name" value="Zn(2)-C6 fungal-type DNA-binding domain"/>
    <property type="match status" value="1"/>
</dbReference>
<dbReference type="InterPro" id="IPR036864">
    <property type="entry name" value="Zn2-C6_fun-type_DNA-bd_sf"/>
</dbReference>
<evidence type="ECO:0000313" key="5">
    <source>
        <dbReference type="Proteomes" id="UP001595075"/>
    </source>
</evidence>
<keyword evidence="5" id="KW-1185">Reference proteome</keyword>
<proteinExistence type="predicted"/>
<evidence type="ECO:0000256" key="2">
    <source>
        <dbReference type="SAM" id="MobiDB-lite"/>
    </source>
</evidence>
<dbReference type="Proteomes" id="UP001595075">
    <property type="component" value="Unassembled WGS sequence"/>
</dbReference>